<evidence type="ECO:0000313" key="5">
    <source>
        <dbReference type="Proteomes" id="UP000275385"/>
    </source>
</evidence>
<comment type="caution">
    <text evidence="4">The sequence shown here is derived from an EMBL/GenBank/DDBJ whole genome shotgun (WGS) entry which is preliminary data.</text>
</comment>
<keyword evidence="1" id="KW-0175">Coiled coil</keyword>
<dbReference type="InterPro" id="IPR012677">
    <property type="entry name" value="Nucleotide-bd_a/b_plait_sf"/>
</dbReference>
<dbReference type="InterPro" id="IPR035979">
    <property type="entry name" value="RBD_domain_sf"/>
</dbReference>
<evidence type="ECO:0000256" key="1">
    <source>
        <dbReference type="SAM" id="Coils"/>
    </source>
</evidence>
<reference evidence="4 5" key="1">
    <citation type="submission" date="2018-08" db="EMBL/GenBank/DDBJ databases">
        <title>Draft genome of the lignicolous fungus Coniochaeta pulveracea.</title>
        <authorList>
            <person name="Borstlap C.J."/>
            <person name="De Witt R.N."/>
            <person name="Botha A."/>
            <person name="Volschenk H."/>
        </authorList>
    </citation>
    <scope>NUCLEOTIDE SEQUENCE [LARGE SCALE GENOMIC DNA]</scope>
    <source>
        <strain evidence="4 5">CAB683</strain>
    </source>
</reference>
<dbReference type="AlphaFoldDB" id="A0A420Y713"/>
<dbReference type="STRING" id="177199.A0A420Y713"/>
<feature type="compositionally biased region" description="Low complexity" evidence="2">
    <location>
        <begin position="118"/>
        <end position="133"/>
    </location>
</feature>
<evidence type="ECO:0000256" key="3">
    <source>
        <dbReference type="SAM" id="SignalP"/>
    </source>
</evidence>
<feature type="chain" id="PRO_5019301236" description="RRM domain-containing protein" evidence="3">
    <location>
        <begin position="18"/>
        <end position="900"/>
    </location>
</feature>
<feature type="region of interest" description="Disordered" evidence="2">
    <location>
        <begin position="88"/>
        <end position="136"/>
    </location>
</feature>
<sequence>MIPVLPFPFSSLGIVRALGCCLKAVHIVSSDCSTSFTASTSLQPLSLFFIKERDKNNTTTCENSCKHFGIAVSPLKIIPKLSRPPSIEMAYTSSSSEEKGGAPLGVPIDKTGGPSRNTSIGPSEEEGTSSSPELASGGVSLLVRRARPAVIRPAFPRGNNKRVDTSSESSDSGGEGGGVKLTPQPRRPLAAVAPKAATEVLRSVSKPASPVIEGLRPGLTPQREDSPSLVAMPQSLPLHLQRAVPATYVASPPSFRMPVPSRLSSAADAIAQATGAAPVGAVSNLGVGDVFVERRRETSAGYGGQGGDMDSGPSMNEHSVVAHPQRQPAQYQVAPALASRYPQVATGSSNQPQAQGQAYHQAVTSGFTSQFHAGQPAAAHQPQNLQIPNLAYNNTFSGTRLFDPSSNATLGSSQQSAFVHSSLPQPGNMADETNYAYLCDVVMREFEKMHLTKINTTPSSFCLHFGPASETLDWLTQRFTQRPPMDVAFDKRYEPFVQRALERRQPPAAVLKIEDLPYEVKHSDIIAFIGGTAKILNDKEEPIHIMMERITTKTGAAYVEFYDTRSAHAIVDKHNTARTNGRPLRINQRIVTVTMSSNDALLKDLFPATRDITWRLGQPEVPPGVVWKGFVSEEELIGLVKNVEFPARIPFSRMCPQRSVDIMISILKKLPWYCTHMITIRHRYFIFKATRDMITTLAATIENLEHKRDTYNDRIAAQTLEVLDNKLLKRLISAAMNCQGFSVVQKDTIAWLSSIDQQKLMDYHQPWNALTWKHAYTLSPNPTCPLDVVDYYVALIREETTRMVESLPLYLRQDVRRYGACFDDYWGYFYLILGLPIGPAFDDLTLRECAILELKAIDWIMRRALPIRDPATAGPYPNNGLLSLPPAPVRPRIALGPFNN</sequence>
<keyword evidence="3" id="KW-0732">Signal</keyword>
<dbReference type="EMBL" id="QVQW01000040">
    <property type="protein sequence ID" value="RKU43676.1"/>
    <property type="molecule type" value="Genomic_DNA"/>
</dbReference>
<accession>A0A420Y713</accession>
<feature type="signal peptide" evidence="3">
    <location>
        <begin position="1"/>
        <end position="17"/>
    </location>
</feature>
<dbReference type="OrthoDB" id="336240at2759"/>
<feature type="coiled-coil region" evidence="1">
    <location>
        <begin position="694"/>
        <end position="721"/>
    </location>
</feature>
<feature type="region of interest" description="Disordered" evidence="2">
    <location>
        <begin position="152"/>
        <end position="187"/>
    </location>
</feature>
<protein>
    <recommendedName>
        <fullName evidence="6">RRM domain-containing protein</fullName>
    </recommendedName>
</protein>
<dbReference type="SUPFAM" id="SSF54928">
    <property type="entry name" value="RNA-binding domain, RBD"/>
    <property type="match status" value="1"/>
</dbReference>
<feature type="region of interest" description="Disordered" evidence="2">
    <location>
        <begin position="299"/>
        <end position="328"/>
    </location>
</feature>
<dbReference type="Proteomes" id="UP000275385">
    <property type="component" value="Unassembled WGS sequence"/>
</dbReference>
<evidence type="ECO:0008006" key="6">
    <source>
        <dbReference type="Google" id="ProtNLM"/>
    </source>
</evidence>
<organism evidence="4 5">
    <name type="scientific">Coniochaeta pulveracea</name>
    <dbReference type="NCBI Taxonomy" id="177199"/>
    <lineage>
        <taxon>Eukaryota</taxon>
        <taxon>Fungi</taxon>
        <taxon>Dikarya</taxon>
        <taxon>Ascomycota</taxon>
        <taxon>Pezizomycotina</taxon>
        <taxon>Sordariomycetes</taxon>
        <taxon>Sordariomycetidae</taxon>
        <taxon>Coniochaetales</taxon>
        <taxon>Coniochaetaceae</taxon>
        <taxon>Coniochaeta</taxon>
    </lineage>
</organism>
<evidence type="ECO:0000313" key="4">
    <source>
        <dbReference type="EMBL" id="RKU43676.1"/>
    </source>
</evidence>
<proteinExistence type="predicted"/>
<gene>
    <name evidence="4" type="ORF">DL546_006875</name>
</gene>
<name>A0A420Y713_9PEZI</name>
<keyword evidence="5" id="KW-1185">Reference proteome</keyword>
<dbReference type="Gene3D" id="3.30.70.330">
    <property type="match status" value="1"/>
</dbReference>
<evidence type="ECO:0000256" key="2">
    <source>
        <dbReference type="SAM" id="MobiDB-lite"/>
    </source>
</evidence>
<dbReference type="GO" id="GO:0003676">
    <property type="term" value="F:nucleic acid binding"/>
    <property type="evidence" value="ECO:0007669"/>
    <property type="project" value="InterPro"/>
</dbReference>